<gene>
    <name evidence="1" type="ORF">F2P81_004107</name>
</gene>
<evidence type="ECO:0000313" key="2">
    <source>
        <dbReference type="Proteomes" id="UP000438429"/>
    </source>
</evidence>
<comment type="caution">
    <text evidence="1">The sequence shown here is derived from an EMBL/GenBank/DDBJ whole genome shotgun (WGS) entry which is preliminary data.</text>
</comment>
<organism evidence="1 2">
    <name type="scientific">Scophthalmus maximus</name>
    <name type="common">Turbot</name>
    <name type="synonym">Psetta maxima</name>
    <dbReference type="NCBI Taxonomy" id="52904"/>
    <lineage>
        <taxon>Eukaryota</taxon>
        <taxon>Metazoa</taxon>
        <taxon>Chordata</taxon>
        <taxon>Craniata</taxon>
        <taxon>Vertebrata</taxon>
        <taxon>Euteleostomi</taxon>
        <taxon>Actinopterygii</taxon>
        <taxon>Neopterygii</taxon>
        <taxon>Teleostei</taxon>
        <taxon>Neoteleostei</taxon>
        <taxon>Acanthomorphata</taxon>
        <taxon>Carangaria</taxon>
        <taxon>Pleuronectiformes</taxon>
        <taxon>Pleuronectoidei</taxon>
        <taxon>Scophthalmidae</taxon>
        <taxon>Scophthalmus</taxon>
    </lineage>
</organism>
<evidence type="ECO:0000313" key="1">
    <source>
        <dbReference type="EMBL" id="KAF0042770.1"/>
    </source>
</evidence>
<dbReference type="EMBL" id="VEVO01000004">
    <property type="protein sequence ID" value="KAF0042770.1"/>
    <property type="molecule type" value="Genomic_DNA"/>
</dbReference>
<proteinExistence type="predicted"/>
<accession>A0A6A4TG84</accession>
<dbReference type="Proteomes" id="UP000438429">
    <property type="component" value="Unassembled WGS sequence"/>
</dbReference>
<name>A0A6A4TG84_SCOMX</name>
<reference evidence="1 2" key="1">
    <citation type="submission" date="2019-06" db="EMBL/GenBank/DDBJ databases">
        <title>Draft genomes of female and male turbot (Scophthalmus maximus).</title>
        <authorList>
            <person name="Xu H."/>
            <person name="Xu X.-W."/>
            <person name="Shao C."/>
            <person name="Chen S."/>
        </authorList>
    </citation>
    <scope>NUCLEOTIDE SEQUENCE [LARGE SCALE GENOMIC DNA]</scope>
    <source>
        <strain evidence="1">Ysfricsl-2016a</strain>
        <tissue evidence="1">Blood</tissue>
    </source>
</reference>
<sequence>MNLIVYLSVGPPQRLRVPFCLCCVQRLNVKIKEHKLKPELPVDVRSVNDDLRPTWLLGSTTVNLQRHVAAKSLFGLNREASWHKKEDLNTGLM</sequence>
<protein>
    <submittedName>
        <fullName evidence="1">Uncharacterized protein</fullName>
    </submittedName>
</protein>
<dbReference type="AlphaFoldDB" id="A0A6A4TG84"/>